<evidence type="ECO:0000313" key="2">
    <source>
        <dbReference type="EMBL" id="MDK9866763.1"/>
    </source>
</evidence>
<dbReference type="EMBL" id="JARGCK010000013">
    <property type="protein sequence ID" value="MDK9866763.1"/>
    <property type="molecule type" value="Genomic_DNA"/>
</dbReference>
<reference evidence="2" key="1">
    <citation type="journal article" date="2023" name="Int. J. Mol. Sci.">
        <title>Antibiotic Resistance/Susceptibility Profiles of Staphylococcus equorum Strains from Cheese, and Genome Analysis for Antibiotic Resistance Genes.</title>
        <authorList>
            <person name="Vazquez L."/>
            <person name="Srednik M.E."/>
            <person name="Rodriguez J."/>
            <person name="Florez A.B."/>
            <person name="Mayo B."/>
        </authorList>
    </citation>
    <scope>NUCLEOTIDE SEQUENCE</scope>
    <source>
        <strain evidence="2">5A3I</strain>
    </source>
</reference>
<keyword evidence="1" id="KW-0472">Membrane</keyword>
<organism evidence="2 3">
    <name type="scientific">Staphylococcus equorum</name>
    <dbReference type="NCBI Taxonomy" id="246432"/>
    <lineage>
        <taxon>Bacteria</taxon>
        <taxon>Bacillati</taxon>
        <taxon>Bacillota</taxon>
        <taxon>Bacilli</taxon>
        <taxon>Bacillales</taxon>
        <taxon>Staphylococcaceae</taxon>
        <taxon>Staphylococcus</taxon>
    </lineage>
</organism>
<evidence type="ECO:0000256" key="1">
    <source>
        <dbReference type="SAM" id="Phobius"/>
    </source>
</evidence>
<keyword evidence="1" id="KW-1133">Transmembrane helix</keyword>
<sequence>MLLHLKNIIKGLGIGCLIFLITFVAVGRDMILGALVMGVAGFLGHYSSFLYESRVDGQR</sequence>
<dbReference type="RefSeq" id="WP_285324306.1">
    <property type="nucleotide sequence ID" value="NZ_JARGCK010000013.1"/>
</dbReference>
<feature type="transmembrane region" description="Helical" evidence="1">
    <location>
        <begin position="7"/>
        <end position="25"/>
    </location>
</feature>
<dbReference type="AlphaFoldDB" id="A0AAW7AKK8"/>
<protein>
    <recommendedName>
        <fullName evidence="4">DUF2273 domain-containing protein</fullName>
    </recommendedName>
</protein>
<dbReference type="Proteomes" id="UP001174037">
    <property type="component" value="Unassembled WGS sequence"/>
</dbReference>
<feature type="transmembrane region" description="Helical" evidence="1">
    <location>
        <begin position="31"/>
        <end position="51"/>
    </location>
</feature>
<accession>A0AAW7AKK8</accession>
<reference evidence="2" key="2">
    <citation type="submission" date="2023-03" db="EMBL/GenBank/DDBJ databases">
        <authorList>
            <person name="Vazquez L."/>
            <person name="Rodriguez J."/>
            <person name="Mayo B."/>
            <person name="Florez A.B."/>
        </authorList>
    </citation>
    <scope>NUCLEOTIDE SEQUENCE</scope>
    <source>
        <strain evidence="2">5A3I</strain>
    </source>
</reference>
<name>A0AAW7AKK8_9STAP</name>
<keyword evidence="1" id="KW-0812">Transmembrane</keyword>
<proteinExistence type="predicted"/>
<evidence type="ECO:0000313" key="3">
    <source>
        <dbReference type="Proteomes" id="UP001174037"/>
    </source>
</evidence>
<evidence type="ECO:0008006" key="4">
    <source>
        <dbReference type="Google" id="ProtNLM"/>
    </source>
</evidence>
<comment type="caution">
    <text evidence="2">The sequence shown here is derived from an EMBL/GenBank/DDBJ whole genome shotgun (WGS) entry which is preliminary data.</text>
</comment>
<gene>
    <name evidence="2" type="ORF">P1A27_12530</name>
</gene>